<dbReference type="Gramene" id="PHT81688">
    <property type="protein sequence ID" value="PHT81688"/>
    <property type="gene ID" value="T459_14703"/>
</dbReference>
<sequence length="77" mass="8950">MKKKILRERVVNAFAVWMYDAGLPFNCVNYDSFTNFIEAVGQHGLGMKPPTYHEVRVSQLKKEVKKVDELVENHKVQ</sequence>
<evidence type="ECO:0008006" key="3">
    <source>
        <dbReference type="Google" id="ProtNLM"/>
    </source>
</evidence>
<evidence type="ECO:0000313" key="2">
    <source>
        <dbReference type="Proteomes" id="UP000222542"/>
    </source>
</evidence>
<proteinExistence type="predicted"/>
<comment type="caution">
    <text evidence="1">The sequence shown here is derived from an EMBL/GenBank/DDBJ whole genome shotgun (WGS) entry which is preliminary data.</text>
</comment>
<reference evidence="1 2" key="1">
    <citation type="journal article" date="2014" name="Nat. Genet.">
        <title>Genome sequence of the hot pepper provides insights into the evolution of pungency in Capsicum species.</title>
        <authorList>
            <person name="Kim S."/>
            <person name="Park M."/>
            <person name="Yeom S.I."/>
            <person name="Kim Y.M."/>
            <person name="Lee J.M."/>
            <person name="Lee H.A."/>
            <person name="Seo E."/>
            <person name="Choi J."/>
            <person name="Cheong K."/>
            <person name="Kim K.T."/>
            <person name="Jung K."/>
            <person name="Lee G.W."/>
            <person name="Oh S.K."/>
            <person name="Bae C."/>
            <person name="Kim S.B."/>
            <person name="Lee H.Y."/>
            <person name="Kim S.Y."/>
            <person name="Kim M.S."/>
            <person name="Kang B.C."/>
            <person name="Jo Y.D."/>
            <person name="Yang H.B."/>
            <person name="Jeong H.J."/>
            <person name="Kang W.H."/>
            <person name="Kwon J.K."/>
            <person name="Shin C."/>
            <person name="Lim J.Y."/>
            <person name="Park J.H."/>
            <person name="Huh J.H."/>
            <person name="Kim J.S."/>
            <person name="Kim B.D."/>
            <person name="Cohen O."/>
            <person name="Paran I."/>
            <person name="Suh M.C."/>
            <person name="Lee S.B."/>
            <person name="Kim Y.K."/>
            <person name="Shin Y."/>
            <person name="Noh S.J."/>
            <person name="Park J."/>
            <person name="Seo Y.S."/>
            <person name="Kwon S.Y."/>
            <person name="Kim H.A."/>
            <person name="Park J.M."/>
            <person name="Kim H.J."/>
            <person name="Choi S.B."/>
            <person name="Bosland P.W."/>
            <person name="Reeves G."/>
            <person name="Jo S.H."/>
            <person name="Lee B.W."/>
            <person name="Cho H.T."/>
            <person name="Choi H.S."/>
            <person name="Lee M.S."/>
            <person name="Yu Y."/>
            <person name="Do Choi Y."/>
            <person name="Park B.S."/>
            <person name="van Deynze A."/>
            <person name="Ashrafi H."/>
            <person name="Hill T."/>
            <person name="Kim W.T."/>
            <person name="Pai H.S."/>
            <person name="Ahn H.K."/>
            <person name="Yeam I."/>
            <person name="Giovannoni J.J."/>
            <person name="Rose J.K."/>
            <person name="Sorensen I."/>
            <person name="Lee S.J."/>
            <person name="Kim R.W."/>
            <person name="Choi I.Y."/>
            <person name="Choi B.S."/>
            <person name="Lim J.S."/>
            <person name="Lee Y.H."/>
            <person name="Choi D."/>
        </authorList>
    </citation>
    <scope>NUCLEOTIDE SEQUENCE [LARGE SCALE GENOMIC DNA]</scope>
    <source>
        <strain evidence="2">cv. CM334</strain>
    </source>
</reference>
<evidence type="ECO:0000313" key="1">
    <source>
        <dbReference type="EMBL" id="PHT81688.1"/>
    </source>
</evidence>
<accession>A0A2G2ZI66</accession>
<dbReference type="AlphaFoldDB" id="A0A2G2ZI66"/>
<name>A0A2G2ZI66_CAPAN</name>
<gene>
    <name evidence="1" type="ORF">T459_14703</name>
</gene>
<reference evidence="1 2" key="2">
    <citation type="journal article" date="2017" name="Genome Biol.">
        <title>New reference genome sequences of hot pepper reveal the massive evolution of plant disease-resistance genes by retroduplication.</title>
        <authorList>
            <person name="Kim S."/>
            <person name="Park J."/>
            <person name="Yeom S.I."/>
            <person name="Kim Y.M."/>
            <person name="Seo E."/>
            <person name="Kim K.T."/>
            <person name="Kim M.S."/>
            <person name="Lee J.M."/>
            <person name="Cheong K."/>
            <person name="Shin H.S."/>
            <person name="Kim S.B."/>
            <person name="Han K."/>
            <person name="Lee J."/>
            <person name="Park M."/>
            <person name="Lee H.A."/>
            <person name="Lee H.Y."/>
            <person name="Lee Y."/>
            <person name="Oh S."/>
            <person name="Lee J.H."/>
            <person name="Choi E."/>
            <person name="Choi E."/>
            <person name="Lee S.E."/>
            <person name="Jeon J."/>
            <person name="Kim H."/>
            <person name="Choi G."/>
            <person name="Song H."/>
            <person name="Lee J."/>
            <person name="Lee S.C."/>
            <person name="Kwon J.K."/>
            <person name="Lee H.Y."/>
            <person name="Koo N."/>
            <person name="Hong Y."/>
            <person name="Kim R.W."/>
            <person name="Kang W.H."/>
            <person name="Huh J.H."/>
            <person name="Kang B.C."/>
            <person name="Yang T.J."/>
            <person name="Lee Y.H."/>
            <person name="Bennetzen J.L."/>
            <person name="Choi D."/>
        </authorList>
    </citation>
    <scope>NUCLEOTIDE SEQUENCE [LARGE SCALE GENOMIC DNA]</scope>
    <source>
        <strain evidence="2">cv. CM334</strain>
    </source>
</reference>
<dbReference type="EMBL" id="AYRZ02000005">
    <property type="protein sequence ID" value="PHT81688.1"/>
    <property type="molecule type" value="Genomic_DNA"/>
</dbReference>
<protein>
    <recommendedName>
        <fullName evidence="3">DUF659 domain-containing protein</fullName>
    </recommendedName>
</protein>
<keyword evidence="2" id="KW-1185">Reference proteome</keyword>
<dbReference type="Proteomes" id="UP000222542">
    <property type="component" value="Unassembled WGS sequence"/>
</dbReference>
<organism evidence="1 2">
    <name type="scientific">Capsicum annuum</name>
    <name type="common">Capsicum pepper</name>
    <dbReference type="NCBI Taxonomy" id="4072"/>
    <lineage>
        <taxon>Eukaryota</taxon>
        <taxon>Viridiplantae</taxon>
        <taxon>Streptophyta</taxon>
        <taxon>Embryophyta</taxon>
        <taxon>Tracheophyta</taxon>
        <taxon>Spermatophyta</taxon>
        <taxon>Magnoliopsida</taxon>
        <taxon>eudicotyledons</taxon>
        <taxon>Gunneridae</taxon>
        <taxon>Pentapetalae</taxon>
        <taxon>asterids</taxon>
        <taxon>lamiids</taxon>
        <taxon>Solanales</taxon>
        <taxon>Solanaceae</taxon>
        <taxon>Solanoideae</taxon>
        <taxon>Capsiceae</taxon>
        <taxon>Capsicum</taxon>
    </lineage>
</organism>